<dbReference type="EMBL" id="CP023406">
    <property type="protein sequence ID" value="ATD66709.1"/>
    <property type="molecule type" value="Genomic_DNA"/>
</dbReference>
<dbReference type="AlphaFoldDB" id="A0A290XC89"/>
<dbReference type="KEGG" id="lum:CNR27_03980"/>
<feature type="region of interest" description="Disordered" evidence="1">
    <location>
        <begin position="23"/>
        <end position="95"/>
    </location>
</feature>
<evidence type="ECO:0000256" key="1">
    <source>
        <dbReference type="SAM" id="MobiDB-lite"/>
    </source>
</evidence>
<keyword evidence="3" id="KW-1185">Reference proteome</keyword>
<evidence type="ECO:0000313" key="2">
    <source>
        <dbReference type="EMBL" id="ATD66709.1"/>
    </source>
</evidence>
<name>A0A290XC89_9GAMM</name>
<dbReference type="Proteomes" id="UP000218968">
    <property type="component" value="Chromosome"/>
</dbReference>
<accession>A0A290XC89</accession>
<protein>
    <submittedName>
        <fullName evidence="2">Uncharacterized protein</fullName>
    </submittedName>
</protein>
<feature type="compositionally biased region" description="Basic and acidic residues" evidence="1">
    <location>
        <begin position="29"/>
        <end position="52"/>
    </location>
</feature>
<evidence type="ECO:0000313" key="3">
    <source>
        <dbReference type="Proteomes" id="UP000218968"/>
    </source>
</evidence>
<gene>
    <name evidence="2" type="ORF">CNR27_03980</name>
</gene>
<dbReference type="OrthoDB" id="5988232at2"/>
<dbReference type="RefSeq" id="WP_096297036.1">
    <property type="nucleotide sequence ID" value="NZ_CP023406.1"/>
</dbReference>
<feature type="compositionally biased region" description="Polar residues" evidence="1">
    <location>
        <begin position="85"/>
        <end position="95"/>
    </location>
</feature>
<organism evidence="2 3">
    <name type="scientific">Luteimonas chenhongjianii</name>
    <dbReference type="NCBI Taxonomy" id="2006110"/>
    <lineage>
        <taxon>Bacteria</taxon>
        <taxon>Pseudomonadati</taxon>
        <taxon>Pseudomonadota</taxon>
        <taxon>Gammaproteobacteria</taxon>
        <taxon>Lysobacterales</taxon>
        <taxon>Lysobacteraceae</taxon>
        <taxon>Luteimonas</taxon>
    </lineage>
</organism>
<sequence length="95" mass="10210">MKILRIVAAGALSYFAYKAFSKRTAQGGSRDKDTDNAAIGDSRERDSNERMSSRAPLADEGERTTPHGDPLARDMIDDDADVGGSPQSSRSFGES</sequence>
<proteinExistence type="predicted"/>
<reference evidence="3" key="1">
    <citation type="submission" date="2017-09" db="EMBL/GenBank/DDBJ databases">
        <title>Luteimonas liuhanmingii sp.nov., isolated from the intestinal contents of Tibetan Plateau Pika in Yushu, Qinghai Province, China.</title>
        <authorList>
            <person name="Gui Z."/>
        </authorList>
    </citation>
    <scope>NUCLEOTIDE SEQUENCE [LARGE SCALE GENOMIC DNA]</scope>
    <source>
        <strain evidence="3">100111</strain>
    </source>
</reference>
<feature type="compositionally biased region" description="Basic and acidic residues" evidence="1">
    <location>
        <begin position="60"/>
        <end position="75"/>
    </location>
</feature>